<dbReference type="EC" id="1.2.1.3" evidence="4"/>
<evidence type="ECO:0000256" key="1">
    <source>
        <dbReference type="ARBA" id="ARBA00009986"/>
    </source>
</evidence>
<dbReference type="InterPro" id="IPR015590">
    <property type="entry name" value="Aldehyde_DH_dom"/>
</dbReference>
<dbReference type="InterPro" id="IPR029510">
    <property type="entry name" value="Ald_DH_CS_GLU"/>
</dbReference>
<dbReference type="InterPro" id="IPR016163">
    <property type="entry name" value="Ald_DH_C"/>
</dbReference>
<dbReference type="InterPro" id="IPR016162">
    <property type="entry name" value="Ald_DH_N"/>
</dbReference>
<evidence type="ECO:0000256" key="2">
    <source>
        <dbReference type="ARBA" id="ARBA00022857"/>
    </source>
</evidence>
<gene>
    <name evidence="9" type="ORF">PENSTE_c011G03652</name>
</gene>
<dbReference type="STRING" id="303698.A0A1V6T7N4"/>
<name>A0A1V6T7N4_9EURO</name>
<evidence type="ECO:0000256" key="4">
    <source>
        <dbReference type="ARBA" id="ARBA00024226"/>
    </source>
</evidence>
<dbReference type="Gene3D" id="3.40.309.10">
    <property type="entry name" value="Aldehyde Dehydrogenase, Chain A, domain 2"/>
    <property type="match status" value="1"/>
</dbReference>
<feature type="active site" evidence="6">
    <location>
        <position position="232"/>
    </location>
</feature>
<dbReference type="PROSITE" id="PS00687">
    <property type="entry name" value="ALDEHYDE_DEHYDR_GLU"/>
    <property type="match status" value="1"/>
</dbReference>
<keyword evidence="2" id="KW-0521">NADP</keyword>
<keyword evidence="3 7" id="KW-0560">Oxidoreductase</keyword>
<dbReference type="EMBL" id="MLKD01000011">
    <property type="protein sequence ID" value="OQE21899.1"/>
    <property type="molecule type" value="Genomic_DNA"/>
</dbReference>
<evidence type="ECO:0000259" key="8">
    <source>
        <dbReference type="Pfam" id="PF00171"/>
    </source>
</evidence>
<organism evidence="9 10">
    <name type="scientific">Penicillium steckii</name>
    <dbReference type="NCBI Taxonomy" id="303698"/>
    <lineage>
        <taxon>Eukaryota</taxon>
        <taxon>Fungi</taxon>
        <taxon>Dikarya</taxon>
        <taxon>Ascomycota</taxon>
        <taxon>Pezizomycotina</taxon>
        <taxon>Eurotiomycetes</taxon>
        <taxon>Eurotiomycetidae</taxon>
        <taxon>Eurotiales</taxon>
        <taxon>Aspergillaceae</taxon>
        <taxon>Penicillium</taxon>
    </lineage>
</organism>
<dbReference type="InterPro" id="IPR016161">
    <property type="entry name" value="Ald_DH/histidinol_DH"/>
</dbReference>
<evidence type="ECO:0000256" key="7">
    <source>
        <dbReference type="RuleBase" id="RU003345"/>
    </source>
</evidence>
<dbReference type="SUPFAM" id="SSF53720">
    <property type="entry name" value="ALDH-like"/>
    <property type="match status" value="1"/>
</dbReference>
<comment type="catalytic activity">
    <reaction evidence="5">
        <text>an aldehyde + NAD(+) + H2O = a carboxylate + NADH + 2 H(+)</text>
        <dbReference type="Rhea" id="RHEA:16185"/>
        <dbReference type="ChEBI" id="CHEBI:15377"/>
        <dbReference type="ChEBI" id="CHEBI:15378"/>
        <dbReference type="ChEBI" id="CHEBI:17478"/>
        <dbReference type="ChEBI" id="CHEBI:29067"/>
        <dbReference type="ChEBI" id="CHEBI:57540"/>
        <dbReference type="ChEBI" id="CHEBI:57945"/>
        <dbReference type="EC" id="1.2.1.3"/>
    </reaction>
</comment>
<dbReference type="FunFam" id="3.40.309.10:FF:000009">
    <property type="entry name" value="Aldehyde dehydrogenase A"/>
    <property type="match status" value="1"/>
</dbReference>
<evidence type="ECO:0000256" key="6">
    <source>
        <dbReference type="PROSITE-ProRule" id="PRU10007"/>
    </source>
</evidence>
<dbReference type="FunFam" id="3.40.605.10:FF:000012">
    <property type="entry name" value="NAD-dependent succinate-semialdehyde dehydrogenase"/>
    <property type="match status" value="1"/>
</dbReference>
<keyword evidence="10" id="KW-1185">Reference proteome</keyword>
<dbReference type="CDD" id="cd07102">
    <property type="entry name" value="ALDH_EDX86601"/>
    <property type="match status" value="1"/>
</dbReference>
<reference evidence="10" key="1">
    <citation type="journal article" date="2017" name="Nat. Microbiol.">
        <title>Global analysis of biosynthetic gene clusters reveals vast potential of secondary metabolite production in Penicillium species.</title>
        <authorList>
            <person name="Nielsen J.C."/>
            <person name="Grijseels S."/>
            <person name="Prigent S."/>
            <person name="Ji B."/>
            <person name="Dainat J."/>
            <person name="Nielsen K.F."/>
            <person name="Frisvad J.C."/>
            <person name="Workman M."/>
            <person name="Nielsen J."/>
        </authorList>
    </citation>
    <scope>NUCLEOTIDE SEQUENCE [LARGE SCALE GENOMIC DNA]</scope>
    <source>
        <strain evidence="10">IBT 24891</strain>
    </source>
</reference>
<evidence type="ECO:0000256" key="3">
    <source>
        <dbReference type="ARBA" id="ARBA00023002"/>
    </source>
</evidence>
<evidence type="ECO:0000313" key="9">
    <source>
        <dbReference type="EMBL" id="OQE21899.1"/>
    </source>
</evidence>
<dbReference type="Proteomes" id="UP000191285">
    <property type="component" value="Unassembled WGS sequence"/>
</dbReference>
<sequence>MSNQIKTINPATHEVIFDQPGTSLQEAIQVATASKKAFESYRKTTLNQRKEIVKRALDIVDTRIDDLAKELTTQMGRPIKYCAGEIKTMRLRAEHMMDIAEENLADLPGQPQEGFNRFVKRVPLGPVLIAGAWNYPYLTTVNALVPALIAGNTVILRPSPQTPLFGNRLVEIFTEAGLPKDVFQVVHIGSLDVLDQVAQLPEVQSISFTGSTAGGIRLREATASQVKPVNLELGGNDAAYVRPDVDLKNVAENLVDGAVFNSGQSCCSVERVYVHEKVYDEFLRLVQEDLKNYKLGDPHDESTTTGPVISAPSKVKIQSHIDDALSKGAVNATPENASFALATTALEGNWVAPIVLTNVNHDMITMKEETFGPVMPIMKVSSDEEAIALINDSDYGLTTSVWTRDLVKGEELIDQIEAGTVFLNRCDYPAPDLAWTGWKSSGLGCTLGPRAYDGFTKLKSYHIKSA</sequence>
<comment type="caution">
    <text evidence="9">The sequence shown here is derived from an EMBL/GenBank/DDBJ whole genome shotgun (WGS) entry which is preliminary data.</text>
</comment>
<proteinExistence type="inferred from homology"/>
<dbReference type="Gene3D" id="3.40.605.10">
    <property type="entry name" value="Aldehyde Dehydrogenase, Chain A, domain 1"/>
    <property type="match status" value="1"/>
</dbReference>
<protein>
    <recommendedName>
        <fullName evidence="4">aldehyde dehydrogenase (NAD(+))</fullName>
        <ecNumber evidence="4">1.2.1.3</ecNumber>
    </recommendedName>
</protein>
<dbReference type="OrthoDB" id="310895at2759"/>
<dbReference type="PANTHER" id="PTHR11699">
    <property type="entry name" value="ALDEHYDE DEHYDROGENASE-RELATED"/>
    <property type="match status" value="1"/>
</dbReference>
<comment type="similarity">
    <text evidence="1 7">Belongs to the aldehyde dehydrogenase family.</text>
</comment>
<dbReference type="Pfam" id="PF00171">
    <property type="entry name" value="Aldedh"/>
    <property type="match status" value="1"/>
</dbReference>
<accession>A0A1V6T7N4</accession>
<dbReference type="AlphaFoldDB" id="A0A1V6T7N4"/>
<evidence type="ECO:0000313" key="10">
    <source>
        <dbReference type="Proteomes" id="UP000191285"/>
    </source>
</evidence>
<feature type="domain" description="Aldehyde dehydrogenase" evidence="8">
    <location>
        <begin position="3"/>
        <end position="460"/>
    </location>
</feature>
<dbReference type="GO" id="GO:0004029">
    <property type="term" value="F:aldehyde dehydrogenase (NAD+) activity"/>
    <property type="evidence" value="ECO:0007669"/>
    <property type="project" value="UniProtKB-EC"/>
</dbReference>
<evidence type="ECO:0000256" key="5">
    <source>
        <dbReference type="ARBA" id="ARBA00049194"/>
    </source>
</evidence>